<name>A0ABX0U2W7_9SPHN</name>
<organism evidence="2 3">
    <name type="scientific">Sphingomonas japonica</name>
    <dbReference type="NCBI Taxonomy" id="511662"/>
    <lineage>
        <taxon>Bacteria</taxon>
        <taxon>Pseudomonadati</taxon>
        <taxon>Pseudomonadota</taxon>
        <taxon>Alphaproteobacteria</taxon>
        <taxon>Sphingomonadales</taxon>
        <taxon>Sphingomonadaceae</taxon>
        <taxon>Sphingomonas</taxon>
    </lineage>
</organism>
<comment type="caution">
    <text evidence="2">The sequence shown here is derived from an EMBL/GenBank/DDBJ whole genome shotgun (WGS) entry which is preliminary data.</text>
</comment>
<evidence type="ECO:0000313" key="2">
    <source>
        <dbReference type="EMBL" id="NIJ23117.1"/>
    </source>
</evidence>
<evidence type="ECO:0000313" key="3">
    <source>
        <dbReference type="Proteomes" id="UP000788153"/>
    </source>
</evidence>
<sequence length="161" mass="16826">MIAALLALAAAVPQAAGARDAIGVYDRWGAFRDRSPRRCYAISQPVRTGRGATQAPFASIGSWPGAGLGNQLHVRLSRERNAGARVTLSIGERRFRLIAGSVDAWSPDAATDRAIVAAMRSGRSMSIETLAQSGRAFADVYALSGAATAIDAAGIACAQRR</sequence>
<dbReference type="EMBL" id="JAASQP010000001">
    <property type="protein sequence ID" value="NIJ23117.1"/>
    <property type="molecule type" value="Genomic_DNA"/>
</dbReference>
<keyword evidence="1" id="KW-0732">Signal</keyword>
<proteinExistence type="predicted"/>
<protein>
    <recommendedName>
        <fullName evidence="4">Invasion protein IalB, involved in pathogenesis</fullName>
    </recommendedName>
</protein>
<evidence type="ECO:0000256" key="1">
    <source>
        <dbReference type="SAM" id="SignalP"/>
    </source>
</evidence>
<dbReference type="RefSeq" id="WP_140048280.1">
    <property type="nucleotide sequence ID" value="NZ_BAAAEV010000001.1"/>
</dbReference>
<gene>
    <name evidence="2" type="ORF">FHT01_000659</name>
</gene>
<feature type="chain" id="PRO_5045774972" description="Invasion protein IalB, involved in pathogenesis" evidence="1">
    <location>
        <begin position="19"/>
        <end position="161"/>
    </location>
</feature>
<keyword evidence="3" id="KW-1185">Reference proteome</keyword>
<evidence type="ECO:0008006" key="4">
    <source>
        <dbReference type="Google" id="ProtNLM"/>
    </source>
</evidence>
<accession>A0ABX0U2W7</accession>
<reference evidence="2 3" key="1">
    <citation type="submission" date="2020-03" db="EMBL/GenBank/DDBJ databases">
        <title>Genomic Encyclopedia of Type Strains, Phase IV (KMG-IV): sequencing the most valuable type-strain genomes for metagenomic binning, comparative biology and taxonomic classification.</title>
        <authorList>
            <person name="Goeker M."/>
        </authorList>
    </citation>
    <scope>NUCLEOTIDE SEQUENCE [LARGE SCALE GENOMIC DNA]</scope>
    <source>
        <strain evidence="2 3">DSM 22753</strain>
    </source>
</reference>
<dbReference type="Proteomes" id="UP000788153">
    <property type="component" value="Unassembled WGS sequence"/>
</dbReference>
<feature type="signal peptide" evidence="1">
    <location>
        <begin position="1"/>
        <end position="18"/>
    </location>
</feature>